<dbReference type="EMBL" id="BAABME010006189">
    <property type="protein sequence ID" value="GAA0167692.1"/>
    <property type="molecule type" value="Genomic_DNA"/>
</dbReference>
<feature type="domain" description="F-box" evidence="3">
    <location>
        <begin position="7"/>
        <end position="57"/>
    </location>
</feature>
<evidence type="ECO:0000256" key="1">
    <source>
        <dbReference type="ARBA" id="ARBA00022574"/>
    </source>
</evidence>
<dbReference type="SUPFAM" id="SSF50978">
    <property type="entry name" value="WD40 repeat-like"/>
    <property type="match status" value="1"/>
</dbReference>
<sequence>MTEKRKKTRIEALSHDVLSMIFAFLNITQLIRCSAVCKSWSIIIEKLKLLQIQYHKQEGEVSGQQMLESFSADSIRMRMEQIAMNQHKLSLEEGPINVFQWKAYSNCVQQCRMKMRHVLTGVVGLTGSRICIWRRTGTRDILSSREGIFTKGLCMRYIDPHAVVGCEDGRARVFDMYSRKCSQIIKLGTWE</sequence>
<evidence type="ECO:0000313" key="4">
    <source>
        <dbReference type="EMBL" id="GAA0167692.1"/>
    </source>
</evidence>
<dbReference type="SMART" id="SM00256">
    <property type="entry name" value="FBOX"/>
    <property type="match status" value="1"/>
</dbReference>
<evidence type="ECO:0000313" key="5">
    <source>
        <dbReference type="Proteomes" id="UP001454036"/>
    </source>
</evidence>
<keyword evidence="2" id="KW-0677">Repeat</keyword>
<gene>
    <name evidence="4" type="ORF">LIER_22566</name>
</gene>
<dbReference type="PANTHER" id="PTHR44436">
    <property type="entry name" value="F-BOX/WD REPEAT-CONTAINING PROTEIN 2"/>
    <property type="match status" value="1"/>
</dbReference>
<evidence type="ECO:0000259" key="3">
    <source>
        <dbReference type="PROSITE" id="PS50181"/>
    </source>
</evidence>
<dbReference type="InterPro" id="IPR001810">
    <property type="entry name" value="F-box_dom"/>
</dbReference>
<evidence type="ECO:0000256" key="2">
    <source>
        <dbReference type="ARBA" id="ARBA00022737"/>
    </source>
</evidence>
<protein>
    <recommendedName>
        <fullName evidence="3">F-box domain-containing protein</fullName>
    </recommendedName>
</protein>
<dbReference type="Proteomes" id="UP001454036">
    <property type="component" value="Unassembled WGS sequence"/>
</dbReference>
<dbReference type="InterPro" id="IPR036322">
    <property type="entry name" value="WD40_repeat_dom_sf"/>
</dbReference>
<keyword evidence="5" id="KW-1185">Reference proteome</keyword>
<dbReference type="PANTHER" id="PTHR44436:SF1">
    <property type="entry name" value="F-BOX_WD REPEAT-CONTAINING PROTEIN 2"/>
    <property type="match status" value="1"/>
</dbReference>
<dbReference type="Gene3D" id="1.20.1280.50">
    <property type="match status" value="1"/>
</dbReference>
<dbReference type="InterPro" id="IPR036047">
    <property type="entry name" value="F-box-like_dom_sf"/>
</dbReference>
<dbReference type="Pfam" id="PF00646">
    <property type="entry name" value="F-box"/>
    <property type="match status" value="1"/>
</dbReference>
<organism evidence="4 5">
    <name type="scientific">Lithospermum erythrorhizon</name>
    <name type="common">Purple gromwell</name>
    <name type="synonym">Lithospermum officinale var. erythrorhizon</name>
    <dbReference type="NCBI Taxonomy" id="34254"/>
    <lineage>
        <taxon>Eukaryota</taxon>
        <taxon>Viridiplantae</taxon>
        <taxon>Streptophyta</taxon>
        <taxon>Embryophyta</taxon>
        <taxon>Tracheophyta</taxon>
        <taxon>Spermatophyta</taxon>
        <taxon>Magnoliopsida</taxon>
        <taxon>eudicotyledons</taxon>
        <taxon>Gunneridae</taxon>
        <taxon>Pentapetalae</taxon>
        <taxon>asterids</taxon>
        <taxon>lamiids</taxon>
        <taxon>Boraginales</taxon>
        <taxon>Boraginaceae</taxon>
        <taxon>Boraginoideae</taxon>
        <taxon>Lithospermeae</taxon>
        <taxon>Lithospermum</taxon>
    </lineage>
</organism>
<reference evidence="4 5" key="1">
    <citation type="submission" date="2024-01" db="EMBL/GenBank/DDBJ databases">
        <title>The complete chloroplast genome sequence of Lithospermum erythrorhizon: insights into the phylogenetic relationship among Boraginaceae species and the maternal lineages of purple gromwells.</title>
        <authorList>
            <person name="Okada T."/>
            <person name="Watanabe K."/>
        </authorList>
    </citation>
    <scope>NUCLEOTIDE SEQUENCE [LARGE SCALE GENOMIC DNA]</scope>
</reference>
<dbReference type="AlphaFoldDB" id="A0AAV3QUB1"/>
<dbReference type="SUPFAM" id="SSF81383">
    <property type="entry name" value="F-box domain"/>
    <property type="match status" value="1"/>
</dbReference>
<keyword evidence="1" id="KW-0853">WD repeat</keyword>
<dbReference type="InterPro" id="IPR042627">
    <property type="entry name" value="FBXW2"/>
</dbReference>
<name>A0AAV3QUB1_LITER</name>
<proteinExistence type="predicted"/>
<accession>A0AAV3QUB1</accession>
<comment type="caution">
    <text evidence="4">The sequence shown here is derived from an EMBL/GenBank/DDBJ whole genome shotgun (WGS) entry which is preliminary data.</text>
</comment>
<dbReference type="PROSITE" id="PS50181">
    <property type="entry name" value="FBOX"/>
    <property type="match status" value="1"/>
</dbReference>